<name>A0A1T4U8V8_9BACT</name>
<dbReference type="EMBL" id="FUWZ01000025">
    <property type="protein sequence ID" value="SKA48941.1"/>
    <property type="molecule type" value="Genomic_DNA"/>
</dbReference>
<proteinExistence type="predicted"/>
<keyword evidence="2" id="KW-1185">Reference proteome</keyword>
<organism evidence="1 2">
    <name type="scientific">Chitinophaga eiseniae</name>
    <dbReference type="NCBI Taxonomy" id="634771"/>
    <lineage>
        <taxon>Bacteria</taxon>
        <taxon>Pseudomonadati</taxon>
        <taxon>Bacteroidota</taxon>
        <taxon>Chitinophagia</taxon>
        <taxon>Chitinophagales</taxon>
        <taxon>Chitinophagaceae</taxon>
        <taxon>Chitinophaga</taxon>
    </lineage>
</organism>
<accession>A0A1T4U8V8</accession>
<sequence>MRWMLVLATVLCSCAGEKDIFSSKFDYVNYRGERYIQSRMSVGKYSQSDFNVISISIVNRNVDTIYIFSTVLDNLDMFYSGKNIRSRKSHLIVDSYYDGYMKDAAHSGIRKFNFFQVLPGDSMVVNFDIDRLGRMVNPLPPKIELRYYYFEKKGRNFDGLVNVEKGKLHCGSKYVYILKRPLTH</sequence>
<evidence type="ECO:0000313" key="1">
    <source>
        <dbReference type="EMBL" id="SKA48941.1"/>
    </source>
</evidence>
<evidence type="ECO:0000313" key="2">
    <source>
        <dbReference type="Proteomes" id="UP000190367"/>
    </source>
</evidence>
<reference evidence="2" key="1">
    <citation type="submission" date="2017-02" db="EMBL/GenBank/DDBJ databases">
        <authorList>
            <person name="Varghese N."/>
            <person name="Submissions S."/>
        </authorList>
    </citation>
    <scope>NUCLEOTIDE SEQUENCE [LARGE SCALE GENOMIC DNA]</scope>
    <source>
        <strain evidence="2">DSM 22224</strain>
    </source>
</reference>
<dbReference type="Proteomes" id="UP000190367">
    <property type="component" value="Unassembled WGS sequence"/>
</dbReference>
<protein>
    <submittedName>
        <fullName evidence="1">Uncharacterized protein</fullName>
    </submittedName>
</protein>
<dbReference type="AlphaFoldDB" id="A0A1T4U8V8"/>
<gene>
    <name evidence="1" type="ORF">SAMN04488128_1251</name>
</gene>